<dbReference type="SUPFAM" id="SSF50978">
    <property type="entry name" value="WD40 repeat-like"/>
    <property type="match status" value="1"/>
</dbReference>
<sequence>TLAFSPDGKQIASACSNDQTVGVWDPIINLSPNPLNEHMLAVWSVAFLSDGKWMVSSSNDKSVRVWDMSSKKMTVKRVWKHDTEVYAVACSSKQTCVSGSKDGVIYFWDSEKENEVIEVHPKDEYGICSLAFSQDGESIAIGCQDGKVRIWDLKTLLFQKSPQPVGLTDSNGTI</sequence>
<name>A0A4S8MJI4_DENBC</name>
<keyword evidence="5" id="KW-1185">Reference proteome</keyword>
<dbReference type="InterPro" id="IPR015943">
    <property type="entry name" value="WD40/YVTN_repeat-like_dom_sf"/>
</dbReference>
<dbReference type="Proteomes" id="UP000297245">
    <property type="component" value="Unassembled WGS sequence"/>
</dbReference>
<dbReference type="InterPro" id="IPR019775">
    <property type="entry name" value="WD40_repeat_CS"/>
</dbReference>
<dbReference type="Gene3D" id="2.130.10.10">
    <property type="entry name" value="YVTN repeat-like/Quinoprotein amine dehydrogenase"/>
    <property type="match status" value="1"/>
</dbReference>
<dbReference type="PANTHER" id="PTHR44129">
    <property type="entry name" value="WD REPEAT-CONTAINING PROTEIN POP1"/>
    <property type="match status" value="1"/>
</dbReference>
<dbReference type="Pfam" id="PF00400">
    <property type="entry name" value="WD40"/>
    <property type="match status" value="4"/>
</dbReference>
<dbReference type="OrthoDB" id="538223at2759"/>
<dbReference type="InterPro" id="IPR001680">
    <property type="entry name" value="WD40_rpt"/>
</dbReference>
<keyword evidence="2" id="KW-0677">Repeat</keyword>
<gene>
    <name evidence="4" type="ORF">K435DRAFT_652744</name>
</gene>
<accession>A0A4S8MJI4</accession>
<dbReference type="SMART" id="SM00320">
    <property type="entry name" value="WD40"/>
    <property type="match status" value="3"/>
</dbReference>
<organism evidence="4 5">
    <name type="scientific">Dendrothele bispora (strain CBS 962.96)</name>
    <dbReference type="NCBI Taxonomy" id="1314807"/>
    <lineage>
        <taxon>Eukaryota</taxon>
        <taxon>Fungi</taxon>
        <taxon>Dikarya</taxon>
        <taxon>Basidiomycota</taxon>
        <taxon>Agaricomycotina</taxon>
        <taxon>Agaricomycetes</taxon>
        <taxon>Agaricomycetidae</taxon>
        <taxon>Agaricales</taxon>
        <taxon>Agaricales incertae sedis</taxon>
        <taxon>Dendrothele</taxon>
    </lineage>
</organism>
<dbReference type="InterPro" id="IPR036322">
    <property type="entry name" value="WD40_repeat_dom_sf"/>
</dbReference>
<protein>
    <submittedName>
        <fullName evidence="4">WD40 repeat-like protein</fullName>
    </submittedName>
</protein>
<dbReference type="PROSITE" id="PS50294">
    <property type="entry name" value="WD_REPEATS_REGION"/>
    <property type="match status" value="2"/>
</dbReference>
<dbReference type="InterPro" id="IPR050349">
    <property type="entry name" value="WD_LIS1/nudF_dynein_reg"/>
</dbReference>
<feature type="repeat" description="WD" evidence="3">
    <location>
        <begin position="78"/>
        <end position="118"/>
    </location>
</feature>
<feature type="non-terminal residue" evidence="4">
    <location>
        <position position="1"/>
    </location>
</feature>
<evidence type="ECO:0000313" key="4">
    <source>
        <dbReference type="EMBL" id="THV02701.1"/>
    </source>
</evidence>
<evidence type="ECO:0000313" key="5">
    <source>
        <dbReference type="Proteomes" id="UP000297245"/>
    </source>
</evidence>
<feature type="repeat" description="WD" evidence="3">
    <location>
        <begin position="1"/>
        <end position="25"/>
    </location>
</feature>
<dbReference type="PRINTS" id="PR00320">
    <property type="entry name" value="GPROTEINBRPT"/>
</dbReference>
<dbReference type="AlphaFoldDB" id="A0A4S8MJI4"/>
<reference evidence="4 5" key="1">
    <citation type="journal article" date="2019" name="Nat. Ecol. Evol.">
        <title>Megaphylogeny resolves global patterns of mushroom evolution.</title>
        <authorList>
            <person name="Varga T."/>
            <person name="Krizsan K."/>
            <person name="Foldi C."/>
            <person name="Dima B."/>
            <person name="Sanchez-Garcia M."/>
            <person name="Sanchez-Ramirez S."/>
            <person name="Szollosi G.J."/>
            <person name="Szarkandi J.G."/>
            <person name="Papp V."/>
            <person name="Albert L."/>
            <person name="Andreopoulos W."/>
            <person name="Angelini C."/>
            <person name="Antonin V."/>
            <person name="Barry K.W."/>
            <person name="Bougher N.L."/>
            <person name="Buchanan P."/>
            <person name="Buyck B."/>
            <person name="Bense V."/>
            <person name="Catcheside P."/>
            <person name="Chovatia M."/>
            <person name="Cooper J."/>
            <person name="Damon W."/>
            <person name="Desjardin D."/>
            <person name="Finy P."/>
            <person name="Geml J."/>
            <person name="Haridas S."/>
            <person name="Hughes K."/>
            <person name="Justo A."/>
            <person name="Karasinski D."/>
            <person name="Kautmanova I."/>
            <person name="Kiss B."/>
            <person name="Kocsube S."/>
            <person name="Kotiranta H."/>
            <person name="LaButti K.M."/>
            <person name="Lechner B.E."/>
            <person name="Liimatainen K."/>
            <person name="Lipzen A."/>
            <person name="Lukacs Z."/>
            <person name="Mihaltcheva S."/>
            <person name="Morgado L.N."/>
            <person name="Niskanen T."/>
            <person name="Noordeloos M.E."/>
            <person name="Ohm R.A."/>
            <person name="Ortiz-Santana B."/>
            <person name="Ovrebo C."/>
            <person name="Racz N."/>
            <person name="Riley R."/>
            <person name="Savchenko A."/>
            <person name="Shiryaev A."/>
            <person name="Soop K."/>
            <person name="Spirin V."/>
            <person name="Szebenyi C."/>
            <person name="Tomsovsky M."/>
            <person name="Tulloss R.E."/>
            <person name="Uehling J."/>
            <person name="Grigoriev I.V."/>
            <person name="Vagvolgyi C."/>
            <person name="Papp T."/>
            <person name="Martin F.M."/>
            <person name="Miettinen O."/>
            <person name="Hibbett D.S."/>
            <person name="Nagy L.G."/>
        </authorList>
    </citation>
    <scope>NUCLEOTIDE SEQUENCE [LARGE SCALE GENOMIC DNA]</scope>
    <source>
        <strain evidence="4 5">CBS 962.96</strain>
    </source>
</reference>
<dbReference type="PROSITE" id="PS00678">
    <property type="entry name" value="WD_REPEATS_1"/>
    <property type="match status" value="2"/>
</dbReference>
<evidence type="ECO:0000256" key="2">
    <source>
        <dbReference type="ARBA" id="ARBA00022737"/>
    </source>
</evidence>
<feature type="repeat" description="WD" evidence="3">
    <location>
        <begin position="127"/>
        <end position="155"/>
    </location>
</feature>
<evidence type="ECO:0000256" key="1">
    <source>
        <dbReference type="ARBA" id="ARBA00022574"/>
    </source>
</evidence>
<dbReference type="PROSITE" id="PS50082">
    <property type="entry name" value="WD_REPEATS_2"/>
    <property type="match status" value="4"/>
</dbReference>
<dbReference type="EMBL" id="ML179074">
    <property type="protein sequence ID" value="THV02701.1"/>
    <property type="molecule type" value="Genomic_DNA"/>
</dbReference>
<evidence type="ECO:0000256" key="3">
    <source>
        <dbReference type="PROSITE-ProRule" id="PRU00221"/>
    </source>
</evidence>
<dbReference type="InterPro" id="IPR020472">
    <property type="entry name" value="WD40_PAC1"/>
</dbReference>
<feature type="repeat" description="WD" evidence="3">
    <location>
        <begin position="35"/>
        <end position="76"/>
    </location>
</feature>
<proteinExistence type="predicted"/>
<keyword evidence="1 3" id="KW-0853">WD repeat</keyword>